<dbReference type="PANTHER" id="PTHR37423">
    <property type="entry name" value="SOLUBLE LYTIC MUREIN TRANSGLYCOSYLASE-RELATED"/>
    <property type="match status" value="1"/>
</dbReference>
<feature type="chain" id="PRO_5032407359" evidence="3">
    <location>
        <begin position="25"/>
        <end position="545"/>
    </location>
</feature>
<feature type="compositionally biased region" description="Basic and acidic residues" evidence="2">
    <location>
        <begin position="489"/>
        <end position="503"/>
    </location>
</feature>
<dbReference type="GO" id="GO:0016020">
    <property type="term" value="C:membrane"/>
    <property type="evidence" value="ECO:0007669"/>
    <property type="project" value="InterPro"/>
</dbReference>
<dbReference type="PANTHER" id="PTHR37423:SF2">
    <property type="entry name" value="MEMBRANE-BOUND LYTIC MUREIN TRANSGLYCOSYLASE C"/>
    <property type="match status" value="1"/>
</dbReference>
<proteinExistence type="inferred from homology"/>
<feature type="domain" description="LysM" evidence="4">
    <location>
        <begin position="403"/>
        <end position="446"/>
    </location>
</feature>
<evidence type="ECO:0000256" key="1">
    <source>
        <dbReference type="ARBA" id="ARBA00007734"/>
    </source>
</evidence>
<dbReference type="RefSeq" id="WP_153233166.1">
    <property type="nucleotide sequence ID" value="NZ_WINI01000001.1"/>
</dbReference>
<dbReference type="SUPFAM" id="SSF54106">
    <property type="entry name" value="LysM domain"/>
    <property type="match status" value="1"/>
</dbReference>
<dbReference type="GO" id="GO:0008933">
    <property type="term" value="F:peptidoglycan lytic transglycosylase activity"/>
    <property type="evidence" value="ECO:0007669"/>
    <property type="project" value="InterPro"/>
</dbReference>
<reference evidence="5 6" key="1">
    <citation type="submission" date="2019-10" db="EMBL/GenBank/DDBJ databases">
        <title>Glaciimonas soli sp. nov., a psychrophilic bacterium isolated from the forest soil of a high elevation mountain in Taiwan.</title>
        <authorList>
            <person name="Wang L.-T."/>
            <person name="Shieh W.Y."/>
        </authorList>
    </citation>
    <scope>NUCLEOTIDE SEQUENCE [LARGE SCALE GENOMIC DNA]</scope>
    <source>
        <strain evidence="5 6">GS1</strain>
    </source>
</reference>
<dbReference type="Gene3D" id="1.10.530.10">
    <property type="match status" value="1"/>
</dbReference>
<dbReference type="InterPro" id="IPR018392">
    <property type="entry name" value="LysM"/>
</dbReference>
<dbReference type="Pfam" id="PF01476">
    <property type="entry name" value="LysM"/>
    <property type="match status" value="2"/>
</dbReference>
<dbReference type="InterPro" id="IPR036779">
    <property type="entry name" value="LysM_dom_sf"/>
</dbReference>
<accession>A0A843YJP7</accession>
<comment type="caution">
    <text evidence="5">The sequence shown here is derived from an EMBL/GenBank/DDBJ whole genome shotgun (WGS) entry which is preliminary data.</text>
</comment>
<feature type="signal peptide" evidence="3">
    <location>
        <begin position="1"/>
        <end position="24"/>
    </location>
</feature>
<dbReference type="InterPro" id="IPR000189">
    <property type="entry name" value="Transglyc_AS"/>
</dbReference>
<dbReference type="PROSITE" id="PS51782">
    <property type="entry name" value="LYSM"/>
    <property type="match status" value="1"/>
</dbReference>
<dbReference type="InterPro" id="IPR008258">
    <property type="entry name" value="Transglycosylase_SLT_dom_1"/>
</dbReference>
<dbReference type="CDD" id="cd00118">
    <property type="entry name" value="LysM"/>
    <property type="match status" value="1"/>
</dbReference>
<evidence type="ECO:0000256" key="3">
    <source>
        <dbReference type="SAM" id="SignalP"/>
    </source>
</evidence>
<keyword evidence="3" id="KW-0732">Signal</keyword>
<evidence type="ECO:0000256" key="2">
    <source>
        <dbReference type="SAM" id="MobiDB-lite"/>
    </source>
</evidence>
<dbReference type="GO" id="GO:0000270">
    <property type="term" value="P:peptidoglycan metabolic process"/>
    <property type="evidence" value="ECO:0007669"/>
    <property type="project" value="InterPro"/>
</dbReference>
<gene>
    <name evidence="5" type="ORF">GEV47_02755</name>
</gene>
<comment type="similarity">
    <text evidence="1">Belongs to the transglycosylase Slt family.</text>
</comment>
<dbReference type="OrthoDB" id="9815002at2"/>
<evidence type="ECO:0000259" key="4">
    <source>
        <dbReference type="PROSITE" id="PS51782"/>
    </source>
</evidence>
<name>A0A843YJP7_9BURK</name>
<dbReference type="AlphaFoldDB" id="A0A843YJP7"/>
<feature type="region of interest" description="Disordered" evidence="2">
    <location>
        <begin position="455"/>
        <end position="545"/>
    </location>
</feature>
<dbReference type="EMBL" id="WINI01000001">
    <property type="protein sequence ID" value="MQQ99604.1"/>
    <property type="molecule type" value="Genomic_DNA"/>
</dbReference>
<dbReference type="SUPFAM" id="SSF53955">
    <property type="entry name" value="Lysozyme-like"/>
    <property type="match status" value="1"/>
</dbReference>
<keyword evidence="6" id="KW-1185">Reference proteome</keyword>
<feature type="compositionally biased region" description="Low complexity" evidence="2">
    <location>
        <begin position="505"/>
        <end position="527"/>
    </location>
</feature>
<dbReference type="Proteomes" id="UP000451565">
    <property type="component" value="Unassembled WGS sequence"/>
</dbReference>
<organism evidence="5 6">
    <name type="scientific">Glaciimonas soli</name>
    <dbReference type="NCBI Taxonomy" id="2590999"/>
    <lineage>
        <taxon>Bacteria</taxon>
        <taxon>Pseudomonadati</taxon>
        <taxon>Pseudomonadota</taxon>
        <taxon>Betaproteobacteria</taxon>
        <taxon>Burkholderiales</taxon>
        <taxon>Oxalobacteraceae</taxon>
        <taxon>Glaciimonas</taxon>
    </lineage>
</organism>
<dbReference type="SMART" id="SM00257">
    <property type="entry name" value="LysM"/>
    <property type="match status" value="2"/>
</dbReference>
<dbReference type="Pfam" id="PF01464">
    <property type="entry name" value="SLT"/>
    <property type="match status" value="1"/>
</dbReference>
<evidence type="ECO:0000313" key="6">
    <source>
        <dbReference type="Proteomes" id="UP000451565"/>
    </source>
</evidence>
<sequence>MQFKIKTLALAAFAFFGTPLLVHANDISIYTPSYSMIDPNNPDSGVLGMQQVDVWARIRKGFSIPDLDNDLVAKQTQYYSDRPDYFQRTTIRASPYLFHVVQELEKRGMPTELALLPFIESSFNPQASSSAKAVGLWQFMPATGRDFNLKQDMFKDERRDVLASTDAALTYLQSLYAMFGDWQLALAAYNWGQGSVQRAIDKNQAAGLPTDFASLSPLMPAETRNYVPKLQAVKNIIASPESYNIVLPKIDNEPYFVTIGKTRDIDVTVAAQLAELPLDDFKALNPQFKRPVIIGSADTKILLPQSNAEKFKKNMLKWTQSFSSWTAHTVGNARERIEAIAAKFDTTPEVIREVNHIPPRMVLKAGSTILVPKTENSNSDITAEVADNATMAVTPDVPETRRIYVKVGKHDTLGSIASRYGVSINQVKSWNNLRHNSVNRGQSLHLQVPNRFANTIASSDNEDKGSIRKVSMTYKESSKGSNSKHSAKERKEVVASSRKERNTSKTKVVASTAKTTAKTGNKKVAATSNKKGKTVVLADAKGSRK</sequence>
<dbReference type="CDD" id="cd16894">
    <property type="entry name" value="MltD-like"/>
    <property type="match status" value="1"/>
</dbReference>
<dbReference type="PROSITE" id="PS00922">
    <property type="entry name" value="TRANSGLYCOSYLASE"/>
    <property type="match status" value="1"/>
</dbReference>
<protein>
    <submittedName>
        <fullName evidence="5">Transglycosylase SLT domain-containing protein</fullName>
    </submittedName>
</protein>
<dbReference type="Gene3D" id="3.10.350.10">
    <property type="entry name" value="LysM domain"/>
    <property type="match status" value="2"/>
</dbReference>
<evidence type="ECO:0000313" key="5">
    <source>
        <dbReference type="EMBL" id="MQQ99604.1"/>
    </source>
</evidence>
<dbReference type="InterPro" id="IPR023346">
    <property type="entry name" value="Lysozyme-like_dom_sf"/>
</dbReference>